<dbReference type="PANTHER" id="PTHR37171:SF1">
    <property type="entry name" value="SERINE_THREONINE-PROTEIN KINASE YRZF-RELATED"/>
    <property type="match status" value="1"/>
</dbReference>
<keyword evidence="4" id="KW-1185">Reference proteome</keyword>
<feature type="coiled-coil region" evidence="1">
    <location>
        <begin position="3"/>
        <end position="40"/>
    </location>
</feature>
<evidence type="ECO:0000313" key="3">
    <source>
        <dbReference type="EMBL" id="PYI05341.1"/>
    </source>
</evidence>
<gene>
    <name evidence="3" type="ORF">BO78DRAFT_398310</name>
</gene>
<dbReference type="Proteomes" id="UP000248423">
    <property type="component" value="Unassembled WGS sequence"/>
</dbReference>
<feature type="region of interest" description="Disordered" evidence="2">
    <location>
        <begin position="460"/>
        <end position="517"/>
    </location>
</feature>
<dbReference type="STRING" id="1448318.A0A319E5V6"/>
<organism evidence="3 4">
    <name type="scientific">Aspergillus sclerotiicarbonarius (strain CBS 121057 / IBT 28362)</name>
    <dbReference type="NCBI Taxonomy" id="1448318"/>
    <lineage>
        <taxon>Eukaryota</taxon>
        <taxon>Fungi</taxon>
        <taxon>Dikarya</taxon>
        <taxon>Ascomycota</taxon>
        <taxon>Pezizomycotina</taxon>
        <taxon>Eurotiomycetes</taxon>
        <taxon>Eurotiomycetidae</taxon>
        <taxon>Eurotiales</taxon>
        <taxon>Aspergillaceae</taxon>
        <taxon>Aspergillus</taxon>
        <taxon>Aspergillus subgen. Circumdati</taxon>
    </lineage>
</organism>
<feature type="region of interest" description="Disordered" evidence="2">
    <location>
        <begin position="724"/>
        <end position="755"/>
    </location>
</feature>
<dbReference type="SUPFAM" id="SSF56112">
    <property type="entry name" value="Protein kinase-like (PK-like)"/>
    <property type="match status" value="1"/>
</dbReference>
<evidence type="ECO:0008006" key="5">
    <source>
        <dbReference type="Google" id="ProtNLM"/>
    </source>
</evidence>
<dbReference type="PANTHER" id="PTHR37171">
    <property type="entry name" value="SERINE/THREONINE-PROTEIN KINASE YRZF-RELATED"/>
    <property type="match status" value="1"/>
</dbReference>
<dbReference type="InterPro" id="IPR011009">
    <property type="entry name" value="Kinase-like_dom_sf"/>
</dbReference>
<dbReference type="OrthoDB" id="2156052at2759"/>
<dbReference type="VEuPathDB" id="FungiDB:BO78DRAFT_398310"/>
<keyword evidence="1" id="KW-0175">Coiled coil</keyword>
<evidence type="ECO:0000313" key="4">
    <source>
        <dbReference type="Proteomes" id="UP000248423"/>
    </source>
</evidence>
<feature type="compositionally biased region" description="Acidic residues" evidence="2">
    <location>
        <begin position="470"/>
        <end position="480"/>
    </location>
</feature>
<accession>A0A319E5V6</accession>
<dbReference type="EMBL" id="KZ826359">
    <property type="protein sequence ID" value="PYI05341.1"/>
    <property type="molecule type" value="Genomic_DNA"/>
</dbReference>
<dbReference type="InterPro" id="IPR052396">
    <property type="entry name" value="Meiotic_Drive_Suppr_Kinase"/>
</dbReference>
<protein>
    <recommendedName>
        <fullName evidence="5">Protein kinase domain-containing protein</fullName>
    </recommendedName>
</protein>
<evidence type="ECO:0000256" key="1">
    <source>
        <dbReference type="SAM" id="Coils"/>
    </source>
</evidence>
<feature type="region of interest" description="Disordered" evidence="2">
    <location>
        <begin position="224"/>
        <end position="247"/>
    </location>
</feature>
<feature type="region of interest" description="Disordered" evidence="2">
    <location>
        <begin position="198"/>
        <end position="217"/>
    </location>
</feature>
<dbReference type="AlphaFoldDB" id="A0A319E5V6"/>
<name>A0A319E5V6_ASPSB</name>
<feature type="compositionally biased region" description="Polar residues" evidence="2">
    <location>
        <begin position="500"/>
        <end position="517"/>
    </location>
</feature>
<proteinExistence type="predicted"/>
<evidence type="ECO:0000256" key="2">
    <source>
        <dbReference type="SAM" id="MobiDB-lite"/>
    </source>
</evidence>
<reference evidence="3 4" key="1">
    <citation type="submission" date="2018-02" db="EMBL/GenBank/DDBJ databases">
        <title>The genomes of Aspergillus section Nigri reveals drivers in fungal speciation.</title>
        <authorList>
            <consortium name="DOE Joint Genome Institute"/>
            <person name="Vesth T.C."/>
            <person name="Nybo J."/>
            <person name="Theobald S."/>
            <person name="Brandl J."/>
            <person name="Frisvad J.C."/>
            <person name="Nielsen K.F."/>
            <person name="Lyhne E.K."/>
            <person name="Kogle M.E."/>
            <person name="Kuo A."/>
            <person name="Riley R."/>
            <person name="Clum A."/>
            <person name="Nolan M."/>
            <person name="Lipzen A."/>
            <person name="Salamov A."/>
            <person name="Henrissat B."/>
            <person name="Wiebenga A."/>
            <person name="De vries R.P."/>
            <person name="Grigoriev I.V."/>
            <person name="Mortensen U.H."/>
            <person name="Andersen M.R."/>
            <person name="Baker S.E."/>
        </authorList>
    </citation>
    <scope>NUCLEOTIDE SEQUENCE [LARGE SCALE GENOMIC DNA]</scope>
    <source>
        <strain evidence="3 4">CBS 121057</strain>
    </source>
</reference>
<sequence length="768" mass="87869">MSLQEIQELRQRLKEEQRLREEERRLREEEHRLRRQAEEQLRYQTQHTTLPEFLDACHAHLFLGLKIQEDNNSSIKGNPANSDHKLRPTRLREWTNFPNEQSSIWDELMNTDFMAERHFTSLLVLKEYGKEVRGRMLGSELDLSYFERHTVESRVASVIQQLHANPRLRQTFSLNGDVTFENHANTLTDESTILTDMSSLSLGQRQPRRSGRLAAKSSSIKLSAQLPETSQKKATHPRNSRPRADQFCVYNKGPEGKVPAFIIEYKAPHKVSLSHIKAGLQDMDLDEVVRLQKDESPEIVCRRVVAAVITQTFSYMIHAGLEYGYVCTGEAFIFLRVLHDDPSTVYYYLSVPEEDVGSMTGWTGNPNDDNRLHLTALGQVLAFTLRALQIPTRDIAWINLAVRNLETWVMVYDDLLDEISEKDIPSSAFKSPTWSRNEYCRVSPVKRSMTARVASCNSSQDANFLGHDDGDSDDAGDDFDSNTPSRPPRERRFAHPPEPGSSSARAPPQGSSYKGKSRQYCTQRCLQGLIKGGLLDRQCPNVSDHGVDRHRLTPKTLIRRLDRQFFGNDQQLTQLGCESLHVHGSRGALFKITLWSHGYTFVGKGTPVEFVAGSKHEESIYSHLAPIQGVYVPVLLGSLRLRYPFSYDGIAEIVHLMFMSYVGKALASRHDLDRRQQIQQVERSLQAIHKLNVLQGDPFPRNMVEENGRVMFIDFERATLQPRRMPLGGISPNQEQHKQETYLQEKSPNKHTHKNCFEREKQRMRGGL</sequence>